<sequence>MHPCMERAHLHALTPHVHLISMHTKAYVFACNEPTSRTHRARIVHICTHATTQALLAHARMLRMHTQVLVASARTRASGVHVPLARARTCICQTPITCT</sequence>
<protein>
    <submittedName>
        <fullName evidence="1">Uncharacterized protein</fullName>
    </submittedName>
</protein>
<organism evidence="1">
    <name type="scientific">Chrysotila carterae</name>
    <name type="common">Marine alga</name>
    <name type="synonym">Syracosphaera carterae</name>
    <dbReference type="NCBI Taxonomy" id="13221"/>
    <lineage>
        <taxon>Eukaryota</taxon>
        <taxon>Haptista</taxon>
        <taxon>Haptophyta</taxon>
        <taxon>Prymnesiophyceae</taxon>
        <taxon>Isochrysidales</taxon>
        <taxon>Isochrysidaceae</taxon>
        <taxon>Chrysotila</taxon>
    </lineage>
</organism>
<gene>
    <name evidence="1" type="ORF">PCAR00345_LOCUS19040</name>
</gene>
<proteinExistence type="predicted"/>
<evidence type="ECO:0000313" key="1">
    <source>
        <dbReference type="EMBL" id="CAE0766428.1"/>
    </source>
</evidence>
<dbReference type="AlphaFoldDB" id="A0A7S4BHU5"/>
<name>A0A7S4BHU5_CHRCT</name>
<accession>A0A7S4BHU5</accession>
<dbReference type="EMBL" id="HBIZ01029911">
    <property type="protein sequence ID" value="CAE0766428.1"/>
    <property type="molecule type" value="Transcribed_RNA"/>
</dbReference>
<reference evidence="1" key="1">
    <citation type="submission" date="2021-01" db="EMBL/GenBank/DDBJ databases">
        <authorList>
            <person name="Corre E."/>
            <person name="Pelletier E."/>
            <person name="Niang G."/>
            <person name="Scheremetjew M."/>
            <person name="Finn R."/>
            <person name="Kale V."/>
            <person name="Holt S."/>
            <person name="Cochrane G."/>
            <person name="Meng A."/>
            <person name="Brown T."/>
            <person name="Cohen L."/>
        </authorList>
    </citation>
    <scope>NUCLEOTIDE SEQUENCE</scope>
    <source>
        <strain evidence="1">CCMP645</strain>
    </source>
</reference>